<protein>
    <submittedName>
        <fullName evidence="2">Uncharacterized protein</fullName>
    </submittedName>
</protein>
<dbReference type="Proteomes" id="UP000183868">
    <property type="component" value="Chromosome"/>
</dbReference>
<feature type="compositionally biased region" description="Polar residues" evidence="1">
    <location>
        <begin position="1"/>
        <end position="14"/>
    </location>
</feature>
<feature type="region of interest" description="Disordered" evidence="1">
    <location>
        <begin position="1"/>
        <end position="37"/>
    </location>
</feature>
<dbReference type="KEGG" id="caby:Cabys_2093"/>
<dbReference type="EMBL" id="CP018099">
    <property type="protein sequence ID" value="APF18842.1"/>
    <property type="molecule type" value="Genomic_DNA"/>
</dbReference>
<evidence type="ECO:0000313" key="3">
    <source>
        <dbReference type="Proteomes" id="UP000183868"/>
    </source>
</evidence>
<evidence type="ECO:0000256" key="1">
    <source>
        <dbReference type="SAM" id="MobiDB-lite"/>
    </source>
</evidence>
<organism evidence="2 3">
    <name type="scientific">Caldithrix abyssi DSM 13497</name>
    <dbReference type="NCBI Taxonomy" id="880073"/>
    <lineage>
        <taxon>Bacteria</taxon>
        <taxon>Pseudomonadati</taxon>
        <taxon>Calditrichota</taxon>
        <taxon>Calditrichia</taxon>
        <taxon>Calditrichales</taxon>
        <taxon>Calditrichaceae</taxon>
        <taxon>Caldithrix</taxon>
    </lineage>
</organism>
<evidence type="ECO:0000313" key="2">
    <source>
        <dbReference type="EMBL" id="APF18842.1"/>
    </source>
</evidence>
<reference evidence="2 3" key="1">
    <citation type="submission" date="2016-11" db="EMBL/GenBank/DDBJ databases">
        <title>Genomic analysis of Caldithrix abyssi and proposal of a novel bacterial phylum Caldithrichaeota.</title>
        <authorList>
            <person name="Kublanov I."/>
            <person name="Sigalova O."/>
            <person name="Gavrilov S."/>
            <person name="Lebedinsky A."/>
            <person name="Ivanova N."/>
            <person name="Daum C."/>
            <person name="Reddy T."/>
            <person name="Klenk H.P."/>
            <person name="Goker M."/>
            <person name="Reva O."/>
            <person name="Miroshnichenko M."/>
            <person name="Kyprides N."/>
            <person name="Woyke T."/>
            <person name="Gelfand M."/>
        </authorList>
    </citation>
    <scope>NUCLEOTIDE SEQUENCE [LARGE SCALE GENOMIC DNA]</scope>
    <source>
        <strain evidence="2 3">LF13</strain>
    </source>
</reference>
<accession>A0A1J1CA26</accession>
<dbReference type="AlphaFoldDB" id="A0A1J1CA26"/>
<name>A0A1J1CA26_CALAY</name>
<sequence length="37" mass="4341">MAIQPFNHSTNQPIQRHKKFSNPPRGTEYLKGNILNY</sequence>
<gene>
    <name evidence="2" type="ORF">Cabys_2093</name>
</gene>
<proteinExistence type="predicted"/>